<proteinExistence type="predicted"/>
<dbReference type="AlphaFoldDB" id="A0A2V1CYZ3"/>
<evidence type="ECO:0000313" key="2">
    <source>
        <dbReference type="EMBL" id="PVH90413.1"/>
    </source>
</evidence>
<dbReference type="Proteomes" id="UP000244855">
    <property type="component" value="Unassembled WGS sequence"/>
</dbReference>
<keyword evidence="3" id="KW-1185">Reference proteome</keyword>
<feature type="compositionally biased region" description="Low complexity" evidence="1">
    <location>
        <begin position="51"/>
        <end position="63"/>
    </location>
</feature>
<accession>A0A2V1CYZ3</accession>
<feature type="region of interest" description="Disordered" evidence="1">
    <location>
        <begin position="1"/>
        <end position="73"/>
    </location>
</feature>
<dbReference type="EMBL" id="KZ806331">
    <property type="protein sequence ID" value="PVH90413.1"/>
    <property type="molecule type" value="Genomic_DNA"/>
</dbReference>
<organism evidence="2 3">
    <name type="scientific">Periconia macrospinosa</name>
    <dbReference type="NCBI Taxonomy" id="97972"/>
    <lineage>
        <taxon>Eukaryota</taxon>
        <taxon>Fungi</taxon>
        <taxon>Dikarya</taxon>
        <taxon>Ascomycota</taxon>
        <taxon>Pezizomycotina</taxon>
        <taxon>Dothideomycetes</taxon>
        <taxon>Pleosporomycetidae</taxon>
        <taxon>Pleosporales</taxon>
        <taxon>Massarineae</taxon>
        <taxon>Periconiaceae</taxon>
        <taxon>Periconia</taxon>
    </lineage>
</organism>
<name>A0A2V1CYZ3_9PLEO</name>
<reference evidence="2 3" key="1">
    <citation type="journal article" date="2018" name="Sci. Rep.">
        <title>Comparative genomics provides insights into the lifestyle and reveals functional heterogeneity of dark septate endophytic fungi.</title>
        <authorList>
            <person name="Knapp D.G."/>
            <person name="Nemeth J.B."/>
            <person name="Barry K."/>
            <person name="Hainaut M."/>
            <person name="Henrissat B."/>
            <person name="Johnson J."/>
            <person name="Kuo A."/>
            <person name="Lim J.H.P."/>
            <person name="Lipzen A."/>
            <person name="Nolan M."/>
            <person name="Ohm R.A."/>
            <person name="Tamas L."/>
            <person name="Grigoriev I.V."/>
            <person name="Spatafora J.W."/>
            <person name="Nagy L.G."/>
            <person name="Kovacs G.M."/>
        </authorList>
    </citation>
    <scope>NUCLEOTIDE SEQUENCE [LARGE SCALE GENOMIC DNA]</scope>
    <source>
        <strain evidence="2 3">DSE2036</strain>
    </source>
</reference>
<gene>
    <name evidence="2" type="ORF">DM02DRAFT_680647</name>
</gene>
<feature type="non-terminal residue" evidence="2">
    <location>
        <position position="73"/>
    </location>
</feature>
<sequence>MKDREIAALQEQLKQTNPPKRRKVAQDPNERFMLSQGNQEPSQRIRKTRNAQQQVVAVESSSESEAEPVLSRQ</sequence>
<dbReference type="OrthoDB" id="5105205at2759"/>
<evidence type="ECO:0000256" key="1">
    <source>
        <dbReference type="SAM" id="MobiDB-lite"/>
    </source>
</evidence>
<evidence type="ECO:0000313" key="3">
    <source>
        <dbReference type="Proteomes" id="UP000244855"/>
    </source>
</evidence>
<protein>
    <submittedName>
        <fullName evidence="2">Uncharacterized protein</fullName>
    </submittedName>
</protein>